<dbReference type="Pfam" id="PF19833">
    <property type="entry name" value="RecG_dom3_C"/>
    <property type="match status" value="1"/>
</dbReference>
<dbReference type="GO" id="GO:0006310">
    <property type="term" value="P:DNA recombination"/>
    <property type="evidence" value="ECO:0007669"/>
    <property type="project" value="UniProtKB-UniRule"/>
</dbReference>
<dbReference type="GO" id="GO:0016887">
    <property type="term" value="F:ATP hydrolysis activity"/>
    <property type="evidence" value="ECO:0007669"/>
    <property type="project" value="RHEA"/>
</dbReference>
<dbReference type="GO" id="GO:0006281">
    <property type="term" value="P:DNA repair"/>
    <property type="evidence" value="ECO:0007669"/>
    <property type="project" value="UniProtKB-UniRule"/>
</dbReference>
<evidence type="ECO:0000256" key="12">
    <source>
        <dbReference type="ARBA" id="ARBA00034617"/>
    </source>
</evidence>
<evidence type="ECO:0000256" key="2">
    <source>
        <dbReference type="ARBA" id="ARBA00017846"/>
    </source>
</evidence>
<evidence type="ECO:0000256" key="8">
    <source>
        <dbReference type="ARBA" id="ARBA00023125"/>
    </source>
</evidence>
<keyword evidence="7 15" id="KW-0067">ATP-binding</keyword>
<dbReference type="Pfam" id="PF00270">
    <property type="entry name" value="DEAD"/>
    <property type="match status" value="1"/>
</dbReference>
<dbReference type="SUPFAM" id="SSF50249">
    <property type="entry name" value="Nucleic acid-binding proteins"/>
    <property type="match status" value="1"/>
</dbReference>
<dbReference type="EC" id="5.6.2.4" evidence="13 15"/>
<name>A0A1Y3PVM7_9BACI</name>
<dbReference type="SMART" id="SM00487">
    <property type="entry name" value="DEXDc"/>
    <property type="match status" value="1"/>
</dbReference>
<dbReference type="SMART" id="SM00490">
    <property type="entry name" value="HELICc"/>
    <property type="match status" value="1"/>
</dbReference>
<dbReference type="EMBL" id="LZRT01000062">
    <property type="protein sequence ID" value="OUM88399.1"/>
    <property type="molecule type" value="Genomic_DNA"/>
</dbReference>
<keyword evidence="4 15" id="KW-0227">DNA damage</keyword>
<comment type="catalytic activity">
    <reaction evidence="12 15">
        <text>Couples ATP hydrolysis with the unwinding of duplex DNA by translocating in the 3'-5' direction.</text>
        <dbReference type="EC" id="5.6.2.4"/>
    </reaction>
</comment>
<evidence type="ECO:0000313" key="18">
    <source>
        <dbReference type="EMBL" id="OUM88399.1"/>
    </source>
</evidence>
<evidence type="ECO:0000256" key="9">
    <source>
        <dbReference type="ARBA" id="ARBA00023172"/>
    </source>
</evidence>
<dbReference type="InterPro" id="IPR027417">
    <property type="entry name" value="P-loop_NTPase"/>
</dbReference>
<evidence type="ECO:0000259" key="17">
    <source>
        <dbReference type="PROSITE" id="PS51194"/>
    </source>
</evidence>
<evidence type="ECO:0000256" key="1">
    <source>
        <dbReference type="ARBA" id="ARBA00007504"/>
    </source>
</evidence>
<dbReference type="NCBIfam" id="NF008165">
    <property type="entry name" value="PRK10917.1-3"/>
    <property type="match status" value="1"/>
</dbReference>
<reference evidence="19" key="1">
    <citation type="submission" date="2016-06" db="EMBL/GenBank/DDBJ databases">
        <authorList>
            <person name="Nascimento L."/>
            <person name="Pereira R.V."/>
            <person name="Martins L.F."/>
            <person name="Quaggio R.B."/>
            <person name="Silva A.M."/>
            <person name="Setubal J.C."/>
        </authorList>
    </citation>
    <scope>NUCLEOTIDE SEQUENCE [LARGE SCALE GENOMIC DNA]</scope>
</reference>
<feature type="domain" description="Helicase C-terminal" evidence="17">
    <location>
        <begin position="459"/>
        <end position="617"/>
    </location>
</feature>
<evidence type="ECO:0000256" key="13">
    <source>
        <dbReference type="ARBA" id="ARBA00034808"/>
    </source>
</evidence>
<sequence length="688" mass="78642">MASHQEWSLDTPVTVLKGLGSHKAKAMERLGIRTLGDLLYHFPFRHNWREVQPIQHAPHGEIVTLRGQITGRPLSRWYGQKKSRHAVTCIVDHVPIQLVWFNRNYLLDKLRPGVWVHATGKWDGHRLQLTMEELSFPDDVRREQEFLPYQPVYATVSPLTNKGLQKMIWDLLEQMKGKIDEVLPPQIREKYRLVSREEAIRAIHFPADKEALRQARRRLAYEEALFYQLGLQLRRKQIANSFQRPPRKIPHPEVERFIQKLPFTLTADQRKAVDEILADLERPQPMNRLLLGDVGSGKTVVAATAMLAMVKAGYQCALMAPTEILAEQHSKTLQELFREERVSIGVLTGSTPSRQRQELLAQLRMGLLDILVGTHTLIQEEIQFRQLGLVVTDEQHRFGVKQRESLRNKGVYPDALFMTATPIPRTLAITMYGDMDLSVIRQLPAGRRPVRTQWIRPKQFPQVVAWIQQQVDQGFQAYVICPLIEESEKIDVQNAVDLHAQLSGQLKARVALLHGRMPVKEKEQVMEAFYCGKVDVLVSTSVVEVGVNVPRATVMVIYDAERFGLAQLHQLRGRVGRGSAQAYCFLVADPKSAIGKERMKTVVQMQDGFAIAEQDLRLRGPGDVLGVRQSGEVDFRLVDLVHDQVMIEYARRDARWIVEESPGLLQEKTSPLYQELVRRGYGEAKPFD</sequence>
<feature type="domain" description="Helicase ATP-binding" evidence="16">
    <location>
        <begin position="279"/>
        <end position="440"/>
    </location>
</feature>
<proteinExistence type="inferred from homology"/>
<comment type="caution">
    <text evidence="18">The sequence shown here is derived from an EMBL/GenBank/DDBJ whole genome shotgun (WGS) entry which is preliminary data.</text>
</comment>
<evidence type="ECO:0000313" key="19">
    <source>
        <dbReference type="Proteomes" id="UP000196475"/>
    </source>
</evidence>
<keyword evidence="8" id="KW-0238">DNA-binding</keyword>
<evidence type="ECO:0000256" key="3">
    <source>
        <dbReference type="ARBA" id="ARBA00022741"/>
    </source>
</evidence>
<dbReference type="InterPro" id="IPR004609">
    <property type="entry name" value="ATP-dep_DNA_helicase_RecG"/>
</dbReference>
<dbReference type="GO" id="GO:0005524">
    <property type="term" value="F:ATP binding"/>
    <property type="evidence" value="ECO:0007669"/>
    <property type="project" value="UniProtKB-KW"/>
</dbReference>
<gene>
    <name evidence="18" type="ORF">BAA01_07965</name>
</gene>
<comment type="similarity">
    <text evidence="1 15">Belongs to the helicase family. RecG subfamily.</text>
</comment>
<keyword evidence="5 15" id="KW-0378">Hydrolase</keyword>
<evidence type="ECO:0000259" key="16">
    <source>
        <dbReference type="PROSITE" id="PS51192"/>
    </source>
</evidence>
<dbReference type="PANTHER" id="PTHR47964">
    <property type="entry name" value="ATP-DEPENDENT DNA HELICASE HOMOLOG RECG, CHLOROPLASTIC"/>
    <property type="match status" value="1"/>
</dbReference>
<dbReference type="InterPro" id="IPR011545">
    <property type="entry name" value="DEAD/DEAH_box_helicase_dom"/>
</dbReference>
<keyword evidence="10 15" id="KW-0234">DNA repair</keyword>
<dbReference type="PROSITE" id="PS51194">
    <property type="entry name" value="HELICASE_CTER"/>
    <property type="match status" value="1"/>
</dbReference>
<keyword evidence="9 15" id="KW-0233">DNA recombination</keyword>
<evidence type="ECO:0000256" key="4">
    <source>
        <dbReference type="ARBA" id="ARBA00022763"/>
    </source>
</evidence>
<dbReference type="Proteomes" id="UP000196475">
    <property type="component" value="Unassembled WGS sequence"/>
</dbReference>
<evidence type="ECO:0000256" key="5">
    <source>
        <dbReference type="ARBA" id="ARBA00022801"/>
    </source>
</evidence>
<dbReference type="InterPro" id="IPR014001">
    <property type="entry name" value="Helicase_ATP-bd"/>
</dbReference>
<dbReference type="PROSITE" id="PS51192">
    <property type="entry name" value="HELICASE_ATP_BIND_1"/>
    <property type="match status" value="1"/>
</dbReference>
<evidence type="ECO:0000256" key="15">
    <source>
        <dbReference type="RuleBase" id="RU363016"/>
    </source>
</evidence>
<dbReference type="NCBIfam" id="NF008168">
    <property type="entry name" value="PRK10917.2-2"/>
    <property type="match status" value="1"/>
</dbReference>
<protein>
    <recommendedName>
        <fullName evidence="2 15">ATP-dependent DNA helicase RecG</fullName>
        <ecNumber evidence="13 15">5.6.2.4</ecNumber>
    </recommendedName>
</protein>
<dbReference type="InterPro" id="IPR001650">
    <property type="entry name" value="Helicase_C-like"/>
</dbReference>
<dbReference type="GO" id="GO:0043138">
    <property type="term" value="F:3'-5' DNA helicase activity"/>
    <property type="evidence" value="ECO:0007669"/>
    <property type="project" value="UniProtKB-EC"/>
</dbReference>
<dbReference type="InterPro" id="IPR045562">
    <property type="entry name" value="RecG_dom3_C"/>
</dbReference>
<accession>A0A1Y3PVM7</accession>
<dbReference type="InterPro" id="IPR012340">
    <property type="entry name" value="NA-bd_OB-fold"/>
</dbReference>
<dbReference type="NCBIfam" id="TIGR00643">
    <property type="entry name" value="recG"/>
    <property type="match status" value="1"/>
</dbReference>
<dbReference type="PANTHER" id="PTHR47964:SF1">
    <property type="entry name" value="ATP-DEPENDENT DNA HELICASE HOMOLOG RECG, CHLOROPLASTIC"/>
    <property type="match status" value="1"/>
</dbReference>
<dbReference type="Gene3D" id="2.40.50.140">
    <property type="entry name" value="Nucleic acid-binding proteins"/>
    <property type="match status" value="1"/>
</dbReference>
<dbReference type="InterPro" id="IPR047112">
    <property type="entry name" value="RecG/Mfd"/>
</dbReference>
<comment type="function">
    <text evidence="15">Plays a critical role in recombination and DNA repair. Helps process Holliday junction intermediates to mature products by catalyzing branch migration. Has replication fork regression activity, unwinds stalled or blocked replication forks to make a HJ that can be resolved. Has a DNA unwinding activity characteristic of a DNA helicase with 3'-5' polarity.</text>
</comment>
<evidence type="ECO:0000256" key="7">
    <source>
        <dbReference type="ARBA" id="ARBA00022840"/>
    </source>
</evidence>
<evidence type="ECO:0000256" key="11">
    <source>
        <dbReference type="ARBA" id="ARBA00023235"/>
    </source>
</evidence>
<dbReference type="GO" id="GO:0003677">
    <property type="term" value="F:DNA binding"/>
    <property type="evidence" value="ECO:0007669"/>
    <property type="project" value="UniProtKB-KW"/>
</dbReference>
<evidence type="ECO:0000256" key="10">
    <source>
        <dbReference type="ARBA" id="ARBA00023204"/>
    </source>
</evidence>
<keyword evidence="6 15" id="KW-0347">Helicase</keyword>
<keyword evidence="11" id="KW-0413">Isomerase</keyword>
<dbReference type="InterPro" id="IPR033454">
    <property type="entry name" value="RecG_wedge"/>
</dbReference>
<dbReference type="Pfam" id="PF17191">
    <property type="entry name" value="RecG_wedge"/>
    <property type="match status" value="1"/>
</dbReference>
<keyword evidence="3 15" id="KW-0547">Nucleotide-binding</keyword>
<comment type="catalytic activity">
    <reaction evidence="14 15">
        <text>ATP + H2O = ADP + phosphate + H(+)</text>
        <dbReference type="Rhea" id="RHEA:13065"/>
        <dbReference type="ChEBI" id="CHEBI:15377"/>
        <dbReference type="ChEBI" id="CHEBI:15378"/>
        <dbReference type="ChEBI" id="CHEBI:30616"/>
        <dbReference type="ChEBI" id="CHEBI:43474"/>
        <dbReference type="ChEBI" id="CHEBI:456216"/>
        <dbReference type="EC" id="5.6.2.4"/>
    </reaction>
</comment>
<dbReference type="AlphaFoldDB" id="A0A1Y3PVM7"/>
<dbReference type="Pfam" id="PF00271">
    <property type="entry name" value="Helicase_C"/>
    <property type="match status" value="1"/>
</dbReference>
<dbReference type="CDD" id="cd17992">
    <property type="entry name" value="DEXHc_RecG"/>
    <property type="match status" value="1"/>
</dbReference>
<dbReference type="Gene3D" id="3.40.50.300">
    <property type="entry name" value="P-loop containing nucleotide triphosphate hydrolases"/>
    <property type="match status" value="2"/>
</dbReference>
<organism evidence="18 19">
    <name type="scientific">Bacillus thermozeamaize</name>
    <dbReference type="NCBI Taxonomy" id="230954"/>
    <lineage>
        <taxon>Bacteria</taxon>
        <taxon>Bacillati</taxon>
        <taxon>Bacillota</taxon>
        <taxon>Bacilli</taxon>
        <taxon>Bacillales</taxon>
        <taxon>Bacillaceae</taxon>
        <taxon>Bacillus</taxon>
    </lineage>
</organism>
<evidence type="ECO:0000256" key="14">
    <source>
        <dbReference type="ARBA" id="ARBA00048988"/>
    </source>
</evidence>
<evidence type="ECO:0000256" key="6">
    <source>
        <dbReference type="ARBA" id="ARBA00022806"/>
    </source>
</evidence>
<dbReference type="SUPFAM" id="SSF52540">
    <property type="entry name" value="P-loop containing nucleoside triphosphate hydrolases"/>
    <property type="match status" value="2"/>
</dbReference>